<dbReference type="GO" id="GO:0016779">
    <property type="term" value="F:nucleotidyltransferase activity"/>
    <property type="evidence" value="ECO:0007669"/>
    <property type="project" value="UniProtKB-KW"/>
</dbReference>
<dbReference type="PANTHER" id="PTHR43777:SF1">
    <property type="entry name" value="MOLYBDENUM COFACTOR CYTIDYLYLTRANSFERASE"/>
    <property type="match status" value="1"/>
</dbReference>
<dbReference type="EMBL" id="FNTB01000001">
    <property type="protein sequence ID" value="SEC39510.1"/>
    <property type="molecule type" value="Genomic_DNA"/>
</dbReference>
<dbReference type="InterPro" id="IPR025877">
    <property type="entry name" value="MobA-like_NTP_Trfase"/>
</dbReference>
<dbReference type="Proteomes" id="UP000183038">
    <property type="component" value="Unassembled WGS sequence"/>
</dbReference>
<dbReference type="SUPFAM" id="SSF53448">
    <property type="entry name" value="Nucleotide-diphospho-sugar transferases"/>
    <property type="match status" value="1"/>
</dbReference>
<evidence type="ECO:0000313" key="3">
    <source>
        <dbReference type="Proteomes" id="UP000183038"/>
    </source>
</evidence>
<reference evidence="2 3" key="1">
    <citation type="submission" date="2016-10" db="EMBL/GenBank/DDBJ databases">
        <authorList>
            <person name="de Groot N.N."/>
        </authorList>
    </citation>
    <scope>NUCLEOTIDE SEQUENCE [LARGE SCALE GENOMIC DNA]</scope>
    <source>
        <strain evidence="2 3">MAR_2009_71</strain>
    </source>
</reference>
<dbReference type="CDD" id="cd04182">
    <property type="entry name" value="GT_2_like_f"/>
    <property type="match status" value="1"/>
</dbReference>
<protein>
    <submittedName>
        <fullName evidence="2">Molybdenum cofactor cytidylyltransferase</fullName>
    </submittedName>
</protein>
<organism evidence="2 3">
    <name type="scientific">Maribacter dokdonensis</name>
    <dbReference type="NCBI Taxonomy" id="320912"/>
    <lineage>
        <taxon>Bacteria</taxon>
        <taxon>Pseudomonadati</taxon>
        <taxon>Bacteroidota</taxon>
        <taxon>Flavobacteriia</taxon>
        <taxon>Flavobacteriales</taxon>
        <taxon>Flavobacteriaceae</taxon>
        <taxon>Maribacter</taxon>
    </lineage>
</organism>
<name>A0A1H4S5Z5_9FLAO</name>
<accession>A0A1H4S5Z5</accession>
<dbReference type="AlphaFoldDB" id="A0A1H4S5Z5"/>
<sequence>MAMKIAVLIMAAGASRRMEGIKQLMPWKDSNFLVETIKTVQKSDITSVNVVLGSNADLIASTCQLTEMIINVFTNTHWDKGLGNSIAYGVQSLLKQDEPYNGILICLADQPLLEHQHLNNLIDQFEKNTSKIIATDYNAKAGVPVLFPTLHFKALSQLDGDFGAKDYLNKHTNNIISLNAARQIKDIDTTREYEQLMAEAKKTHI</sequence>
<dbReference type="Gene3D" id="3.90.550.10">
    <property type="entry name" value="Spore Coat Polysaccharide Biosynthesis Protein SpsA, Chain A"/>
    <property type="match status" value="1"/>
</dbReference>
<dbReference type="Pfam" id="PF12804">
    <property type="entry name" value="NTP_transf_3"/>
    <property type="match status" value="1"/>
</dbReference>
<dbReference type="InterPro" id="IPR029044">
    <property type="entry name" value="Nucleotide-diphossugar_trans"/>
</dbReference>
<dbReference type="PANTHER" id="PTHR43777">
    <property type="entry name" value="MOLYBDENUM COFACTOR CYTIDYLYLTRANSFERASE"/>
    <property type="match status" value="1"/>
</dbReference>
<keyword evidence="2" id="KW-0548">Nucleotidyltransferase</keyword>
<keyword evidence="2" id="KW-0808">Transferase</keyword>
<feature type="domain" description="MobA-like NTP transferase" evidence="1">
    <location>
        <begin position="7"/>
        <end position="171"/>
    </location>
</feature>
<proteinExistence type="predicted"/>
<evidence type="ECO:0000313" key="2">
    <source>
        <dbReference type="EMBL" id="SEC39510.1"/>
    </source>
</evidence>
<gene>
    <name evidence="2" type="ORF">SAMN05192540_3065</name>
</gene>
<dbReference type="OrthoDB" id="9779263at2"/>
<evidence type="ECO:0000259" key="1">
    <source>
        <dbReference type="Pfam" id="PF12804"/>
    </source>
</evidence>